<evidence type="ECO:0000313" key="7">
    <source>
        <dbReference type="Proteomes" id="UP000230750"/>
    </source>
</evidence>
<evidence type="ECO:0000256" key="3">
    <source>
        <dbReference type="ARBA" id="ARBA00023015"/>
    </source>
</evidence>
<dbReference type="FunFam" id="3.10.20.550:FF:000001">
    <property type="entry name" value="Histone deacetylase complex subunit SAP18"/>
    <property type="match status" value="1"/>
</dbReference>
<keyword evidence="4" id="KW-0804">Transcription</keyword>
<sequence>MASQVSRVTEAPEKPAENPVDREKVCPLLLRVFCNNNRHHRPEEFNRGTTPPNELQIYTWLDASLKELSSLVKEVNPEARRRGTYFDFASVYPSPRAPGYRLKEIGMTCSGRKGPDDNVSLASKKFQIGDYLDIAITLPPRGVVGVMTMGGEQRGDFSVLLI</sequence>
<dbReference type="OrthoDB" id="440566at2759"/>
<dbReference type="EMBL" id="MRZV01000158">
    <property type="protein sequence ID" value="PIK56969.1"/>
    <property type="molecule type" value="Genomic_DNA"/>
</dbReference>
<gene>
    <name evidence="6" type="ORF">BSL78_06110</name>
</gene>
<protein>
    <recommendedName>
        <fullName evidence="5">18 kDa Sin3-associated polypeptide</fullName>
    </recommendedName>
</protein>
<accession>A0A2G8L9N2</accession>
<dbReference type="STRING" id="307972.A0A2G8L9N2"/>
<organism evidence="6 7">
    <name type="scientific">Stichopus japonicus</name>
    <name type="common">Sea cucumber</name>
    <dbReference type="NCBI Taxonomy" id="307972"/>
    <lineage>
        <taxon>Eukaryota</taxon>
        <taxon>Metazoa</taxon>
        <taxon>Echinodermata</taxon>
        <taxon>Eleutherozoa</taxon>
        <taxon>Echinozoa</taxon>
        <taxon>Holothuroidea</taxon>
        <taxon>Aspidochirotacea</taxon>
        <taxon>Aspidochirotida</taxon>
        <taxon>Stichopodidae</taxon>
        <taxon>Apostichopus</taxon>
    </lineage>
</organism>
<dbReference type="PANTHER" id="PTHR13082:SF0">
    <property type="entry name" value="HISTONE DEACETYLASE COMPLEX SUBUNIT SAP18"/>
    <property type="match status" value="1"/>
</dbReference>
<dbReference type="InterPro" id="IPR042534">
    <property type="entry name" value="SAP18_sf"/>
</dbReference>
<keyword evidence="2" id="KW-0678">Repressor</keyword>
<keyword evidence="7" id="KW-1185">Reference proteome</keyword>
<evidence type="ECO:0000256" key="2">
    <source>
        <dbReference type="ARBA" id="ARBA00022491"/>
    </source>
</evidence>
<name>A0A2G8L9N2_STIJA</name>
<comment type="caution">
    <text evidence="6">The sequence shown here is derived from an EMBL/GenBank/DDBJ whole genome shotgun (WGS) entry which is preliminary data.</text>
</comment>
<dbReference type="AlphaFoldDB" id="A0A2G8L9N2"/>
<dbReference type="GO" id="GO:0003714">
    <property type="term" value="F:transcription corepressor activity"/>
    <property type="evidence" value="ECO:0007669"/>
    <property type="project" value="TreeGrafter"/>
</dbReference>
<dbReference type="GO" id="GO:0005634">
    <property type="term" value="C:nucleus"/>
    <property type="evidence" value="ECO:0007669"/>
    <property type="project" value="TreeGrafter"/>
</dbReference>
<evidence type="ECO:0000256" key="4">
    <source>
        <dbReference type="ARBA" id="ARBA00023163"/>
    </source>
</evidence>
<evidence type="ECO:0000256" key="1">
    <source>
        <dbReference type="ARBA" id="ARBA00009143"/>
    </source>
</evidence>
<dbReference type="InterPro" id="IPR010516">
    <property type="entry name" value="SAP18"/>
</dbReference>
<dbReference type="PANTHER" id="PTHR13082">
    <property type="entry name" value="SAP18"/>
    <property type="match status" value="1"/>
</dbReference>
<evidence type="ECO:0000256" key="5">
    <source>
        <dbReference type="ARBA" id="ARBA00030511"/>
    </source>
</evidence>
<dbReference type="Pfam" id="PF06487">
    <property type="entry name" value="SAP18"/>
    <property type="match status" value="1"/>
</dbReference>
<keyword evidence="3" id="KW-0805">Transcription regulation</keyword>
<dbReference type="Proteomes" id="UP000230750">
    <property type="component" value="Unassembled WGS sequence"/>
</dbReference>
<proteinExistence type="inferred from homology"/>
<dbReference type="Gene3D" id="3.10.20.550">
    <property type="entry name" value="ASAP complex, SAP18 subunit"/>
    <property type="match status" value="1"/>
</dbReference>
<evidence type="ECO:0000313" key="6">
    <source>
        <dbReference type="EMBL" id="PIK56969.1"/>
    </source>
</evidence>
<comment type="similarity">
    <text evidence="1">Belongs to the SAP18 family.</text>
</comment>
<reference evidence="6 7" key="1">
    <citation type="journal article" date="2017" name="PLoS Biol.">
        <title>The sea cucumber genome provides insights into morphological evolution and visceral regeneration.</title>
        <authorList>
            <person name="Zhang X."/>
            <person name="Sun L."/>
            <person name="Yuan J."/>
            <person name="Sun Y."/>
            <person name="Gao Y."/>
            <person name="Zhang L."/>
            <person name="Li S."/>
            <person name="Dai H."/>
            <person name="Hamel J.F."/>
            <person name="Liu C."/>
            <person name="Yu Y."/>
            <person name="Liu S."/>
            <person name="Lin W."/>
            <person name="Guo K."/>
            <person name="Jin S."/>
            <person name="Xu P."/>
            <person name="Storey K.B."/>
            <person name="Huan P."/>
            <person name="Zhang T."/>
            <person name="Zhou Y."/>
            <person name="Zhang J."/>
            <person name="Lin C."/>
            <person name="Li X."/>
            <person name="Xing L."/>
            <person name="Huo D."/>
            <person name="Sun M."/>
            <person name="Wang L."/>
            <person name="Mercier A."/>
            <person name="Li F."/>
            <person name="Yang H."/>
            <person name="Xiang J."/>
        </authorList>
    </citation>
    <scope>NUCLEOTIDE SEQUENCE [LARGE SCALE GENOMIC DNA]</scope>
    <source>
        <strain evidence="6">Shaxun</strain>
        <tissue evidence="6">Muscle</tissue>
    </source>
</reference>